<comment type="caution">
    <text evidence="1">The sequence shown here is derived from an EMBL/GenBank/DDBJ whole genome shotgun (WGS) entry which is preliminary data.</text>
</comment>
<name>A0A0J9GSX9_9RHOB</name>
<dbReference type="InterPro" id="IPR029058">
    <property type="entry name" value="AB_hydrolase_fold"/>
</dbReference>
<dbReference type="PATRIC" id="fig|1675527.3.peg.1651"/>
<dbReference type="Gene3D" id="3.40.50.1820">
    <property type="entry name" value="alpha/beta hydrolase"/>
    <property type="match status" value="1"/>
</dbReference>
<gene>
    <name evidence="1" type="ORF">AIOL_001557</name>
</gene>
<reference evidence="1 2" key="1">
    <citation type="submission" date="2015-06" db="EMBL/GenBank/DDBJ databases">
        <title>Draft genome sequence of an Alphaproteobacteria species associated to the Mediterranean sponge Oscarella lobularis.</title>
        <authorList>
            <person name="Jourda C."/>
            <person name="Santini S."/>
            <person name="Claverie J.-M."/>
        </authorList>
    </citation>
    <scope>NUCLEOTIDE SEQUENCE [LARGE SCALE GENOMIC DNA]</scope>
    <source>
        <strain evidence="1">IGS</strain>
    </source>
</reference>
<proteinExistence type="predicted"/>
<dbReference type="AlphaFoldDB" id="A0A0J9GSX9"/>
<accession>A0A0J9GSX9</accession>
<dbReference type="PANTHER" id="PTHR12277">
    <property type="entry name" value="ALPHA/BETA HYDROLASE DOMAIN-CONTAINING PROTEIN"/>
    <property type="match status" value="1"/>
</dbReference>
<keyword evidence="2" id="KW-1185">Reference proteome</keyword>
<dbReference type="SUPFAM" id="SSF53474">
    <property type="entry name" value="alpha/beta-Hydrolases"/>
    <property type="match status" value="1"/>
</dbReference>
<dbReference type="STRING" id="1675527.AIOL_001557"/>
<dbReference type="EMBL" id="LFTY01000002">
    <property type="protein sequence ID" value="KMW56603.1"/>
    <property type="molecule type" value="Genomic_DNA"/>
</dbReference>
<evidence type="ECO:0000313" key="2">
    <source>
        <dbReference type="Proteomes" id="UP000037178"/>
    </source>
</evidence>
<dbReference type="Proteomes" id="UP000037178">
    <property type="component" value="Unassembled WGS sequence"/>
</dbReference>
<evidence type="ECO:0000313" key="1">
    <source>
        <dbReference type="EMBL" id="KMW56603.1"/>
    </source>
</evidence>
<sequence length="260" mass="27348">MAMAALKGIVLAALGLYMAYAALMIWLHPRFIYPFSQQPFAHAGYTRHDLSDGPVVYAHDAGTGAPLVVYIMGNAGSLELFVAMLDHHRAAGRSVVAMGFRGGGGLPGAPSEPVLKADALAAFDAAPGLVADPGAVIVQGYSLGTGLALHVAARRAVDGLILSAPYAKLCRLMAQASYLPACLLPGVQKWNSQEDAQNIRAPSLVLHGGADRLIPTAEGELLASFLPSQSRFVRIDGAGHTDLMRFPSYLVEIDEFAEGL</sequence>
<organism evidence="1 2">
    <name type="scientific">Candidatus Rhodobacter oscarellae</name>
    <dbReference type="NCBI Taxonomy" id="1675527"/>
    <lineage>
        <taxon>Bacteria</taxon>
        <taxon>Pseudomonadati</taxon>
        <taxon>Pseudomonadota</taxon>
        <taxon>Alphaproteobacteria</taxon>
        <taxon>Rhodobacterales</taxon>
        <taxon>Rhodobacter group</taxon>
        <taxon>Rhodobacter</taxon>
    </lineage>
</organism>
<protein>
    <submittedName>
        <fullName evidence="1">Uncharacterized protein</fullName>
    </submittedName>
</protein>